<feature type="transmembrane region" description="Helical" evidence="1">
    <location>
        <begin position="20"/>
        <end position="37"/>
    </location>
</feature>
<reference evidence="2 3" key="1">
    <citation type="journal article" date="2016" name="Nat. Commun.">
        <title>Thousands of microbial genomes shed light on interconnected biogeochemical processes in an aquifer system.</title>
        <authorList>
            <person name="Anantharaman K."/>
            <person name="Brown C.T."/>
            <person name="Hug L.A."/>
            <person name="Sharon I."/>
            <person name="Castelle C.J."/>
            <person name="Probst A.J."/>
            <person name="Thomas B.C."/>
            <person name="Singh A."/>
            <person name="Wilkins M.J."/>
            <person name="Karaoz U."/>
            <person name="Brodie E.L."/>
            <person name="Williams K.H."/>
            <person name="Hubbard S.S."/>
            <person name="Banfield J.F."/>
        </authorList>
    </citation>
    <scope>NUCLEOTIDE SEQUENCE [LARGE SCALE GENOMIC DNA]</scope>
</reference>
<dbReference type="STRING" id="1797729.A3A60_04720"/>
<organism evidence="2 3">
    <name type="scientific">Candidatus Curtissbacteria bacterium RIFCSPLOWO2_01_FULL_42_26</name>
    <dbReference type="NCBI Taxonomy" id="1797729"/>
    <lineage>
        <taxon>Bacteria</taxon>
        <taxon>Candidatus Curtissiibacteriota</taxon>
    </lineage>
</organism>
<sequence length="184" mass="20198">MRDLANQSYISGRNNFSRLAKTVVLAFVLVAAIWFFSQRSTNPSLTSGPIVLKDAPKGLVPVSLPDDLVSAGEAVNLKTGKAVFSDVSDEAGVAKATAVRKYGDGTFTLTVEANLPDPKNLKYQVWIIGDGEFFDAGFMNGSGTYWTLIFRDKDYYSKYSQILITREITNNDGKPEKHILEGSF</sequence>
<evidence type="ECO:0000313" key="2">
    <source>
        <dbReference type="EMBL" id="OGE10315.1"/>
    </source>
</evidence>
<keyword evidence="1" id="KW-0472">Membrane</keyword>
<proteinExistence type="predicted"/>
<keyword evidence="1" id="KW-1133">Transmembrane helix</keyword>
<gene>
    <name evidence="2" type="ORF">A3A60_04720</name>
</gene>
<evidence type="ECO:0000256" key="1">
    <source>
        <dbReference type="SAM" id="Phobius"/>
    </source>
</evidence>
<dbReference type="EMBL" id="MFBS01000011">
    <property type="protein sequence ID" value="OGE10315.1"/>
    <property type="molecule type" value="Genomic_DNA"/>
</dbReference>
<evidence type="ECO:0000313" key="3">
    <source>
        <dbReference type="Proteomes" id="UP000179227"/>
    </source>
</evidence>
<dbReference type="Proteomes" id="UP000179227">
    <property type="component" value="Unassembled WGS sequence"/>
</dbReference>
<evidence type="ECO:0008006" key="4">
    <source>
        <dbReference type="Google" id="ProtNLM"/>
    </source>
</evidence>
<keyword evidence="1" id="KW-0812">Transmembrane</keyword>
<dbReference type="AlphaFoldDB" id="A0A1F5I224"/>
<comment type="caution">
    <text evidence="2">The sequence shown here is derived from an EMBL/GenBank/DDBJ whole genome shotgun (WGS) entry which is preliminary data.</text>
</comment>
<protein>
    <recommendedName>
        <fullName evidence="4">Anti-sigma factor</fullName>
    </recommendedName>
</protein>
<name>A0A1F5I224_9BACT</name>
<accession>A0A1F5I224</accession>